<dbReference type="RefSeq" id="XP_021848825.2">
    <property type="nucleotide sequence ID" value="XM_021993133.2"/>
</dbReference>
<proteinExistence type="predicted"/>
<evidence type="ECO:0000313" key="2">
    <source>
        <dbReference type="RefSeq" id="XP_021848825.2"/>
    </source>
</evidence>
<reference evidence="1" key="1">
    <citation type="journal article" date="2021" name="Nat. Commun.">
        <title>Genomic analyses provide insights into spinach domestication and the genetic basis of agronomic traits.</title>
        <authorList>
            <person name="Cai X."/>
            <person name="Sun X."/>
            <person name="Xu C."/>
            <person name="Sun H."/>
            <person name="Wang X."/>
            <person name="Ge C."/>
            <person name="Zhang Z."/>
            <person name="Wang Q."/>
            <person name="Fei Z."/>
            <person name="Jiao C."/>
            <person name="Wang Q."/>
        </authorList>
    </citation>
    <scope>NUCLEOTIDE SEQUENCE [LARGE SCALE GENOMIC DNA]</scope>
    <source>
        <strain evidence="1">cv. Varoflay</strain>
    </source>
</reference>
<accession>A0A9R0IHN6</accession>
<organism evidence="1 2">
    <name type="scientific">Spinacia oleracea</name>
    <name type="common">Spinach</name>
    <dbReference type="NCBI Taxonomy" id="3562"/>
    <lineage>
        <taxon>Eukaryota</taxon>
        <taxon>Viridiplantae</taxon>
        <taxon>Streptophyta</taxon>
        <taxon>Embryophyta</taxon>
        <taxon>Tracheophyta</taxon>
        <taxon>Spermatophyta</taxon>
        <taxon>Magnoliopsida</taxon>
        <taxon>eudicotyledons</taxon>
        <taxon>Gunneridae</taxon>
        <taxon>Pentapetalae</taxon>
        <taxon>Caryophyllales</taxon>
        <taxon>Chenopodiaceae</taxon>
        <taxon>Chenopodioideae</taxon>
        <taxon>Anserineae</taxon>
        <taxon>Spinacia</taxon>
    </lineage>
</organism>
<name>A0A9R0IHN6_SPIOL</name>
<dbReference type="Proteomes" id="UP000813463">
    <property type="component" value="Chromosome 3"/>
</dbReference>
<protein>
    <submittedName>
        <fullName evidence="2">Uncharacterized protein isoform X2</fullName>
    </submittedName>
</protein>
<dbReference type="AlphaFoldDB" id="A0A9R0IHN6"/>
<reference evidence="2" key="2">
    <citation type="submission" date="2025-08" db="UniProtKB">
        <authorList>
            <consortium name="RefSeq"/>
        </authorList>
    </citation>
    <scope>IDENTIFICATION</scope>
    <source>
        <tissue evidence="2">Leaf</tissue>
    </source>
</reference>
<keyword evidence="1" id="KW-1185">Reference proteome</keyword>
<sequence>MDVDNSGVLFPQTSLGFIESLTMPHFQEVVISADVRCTDCQKRILDMISRFDAETESVVVSLSDKKVIITCKYIKGSRKQIITRQNNIFGKVSLFKRIFGSSRT</sequence>
<gene>
    <name evidence="2" type="primary">LOC110788487</name>
</gene>
<evidence type="ECO:0000313" key="1">
    <source>
        <dbReference type="Proteomes" id="UP000813463"/>
    </source>
</evidence>
<dbReference type="GeneID" id="110788487"/>